<evidence type="ECO:0000313" key="2">
    <source>
        <dbReference type="EMBL" id="GMN57184.1"/>
    </source>
</evidence>
<evidence type="ECO:0000313" key="3">
    <source>
        <dbReference type="Proteomes" id="UP001187192"/>
    </source>
</evidence>
<dbReference type="InterPro" id="IPR032675">
    <property type="entry name" value="LRR_dom_sf"/>
</dbReference>
<organism evidence="2 3">
    <name type="scientific">Ficus carica</name>
    <name type="common">Common fig</name>
    <dbReference type="NCBI Taxonomy" id="3494"/>
    <lineage>
        <taxon>Eukaryota</taxon>
        <taxon>Viridiplantae</taxon>
        <taxon>Streptophyta</taxon>
        <taxon>Embryophyta</taxon>
        <taxon>Tracheophyta</taxon>
        <taxon>Spermatophyta</taxon>
        <taxon>Magnoliopsida</taxon>
        <taxon>eudicotyledons</taxon>
        <taxon>Gunneridae</taxon>
        <taxon>Pentapetalae</taxon>
        <taxon>rosids</taxon>
        <taxon>fabids</taxon>
        <taxon>Rosales</taxon>
        <taxon>Moraceae</taxon>
        <taxon>Ficeae</taxon>
        <taxon>Ficus</taxon>
    </lineage>
</organism>
<protein>
    <recommendedName>
        <fullName evidence="1">At1g61320/AtMIF1 LRR domain-containing protein</fullName>
    </recommendedName>
</protein>
<feature type="domain" description="At1g61320/AtMIF1 LRR" evidence="1">
    <location>
        <begin position="211"/>
        <end position="315"/>
    </location>
</feature>
<dbReference type="SUPFAM" id="SSF52058">
    <property type="entry name" value="L domain-like"/>
    <property type="match status" value="1"/>
</dbReference>
<proteinExistence type="predicted"/>
<dbReference type="PANTHER" id="PTHR34145:SF28">
    <property type="entry name" value="F-BOX DOMAIN-CONTAINING PROTEIN"/>
    <property type="match status" value="1"/>
</dbReference>
<dbReference type="InterPro" id="IPR053772">
    <property type="entry name" value="At1g61320/At1g61330-like"/>
</dbReference>
<feature type="domain" description="At1g61320/AtMIF1 LRR" evidence="1">
    <location>
        <begin position="341"/>
        <end position="473"/>
    </location>
</feature>
<name>A0AA88IWP1_FICCA</name>
<dbReference type="PANTHER" id="PTHR34145">
    <property type="entry name" value="OS02G0105600 PROTEIN"/>
    <property type="match status" value="1"/>
</dbReference>
<evidence type="ECO:0000259" key="1">
    <source>
        <dbReference type="Pfam" id="PF23622"/>
    </source>
</evidence>
<reference evidence="2" key="1">
    <citation type="submission" date="2023-07" db="EMBL/GenBank/DDBJ databases">
        <title>draft genome sequence of fig (Ficus carica).</title>
        <authorList>
            <person name="Takahashi T."/>
            <person name="Nishimura K."/>
        </authorList>
    </citation>
    <scope>NUCLEOTIDE SEQUENCE</scope>
</reference>
<dbReference type="Proteomes" id="UP001187192">
    <property type="component" value="Unassembled WGS sequence"/>
</dbReference>
<keyword evidence="3" id="KW-1185">Reference proteome</keyword>
<sequence>MDHPPASPEIDMEEVGIDKYSYLPEPIIHQIMSLLPTEDSTRISTLSKSSLLSWRSFPILDFDFYLMESTSRAVFTMDMFLNLVIHSLERRALRSDLRRLRFRACLHHRQHNVAVVVRRMVNFAIENKRMSLSGLQLDFTNLVLSCPLIEEFSITDCSSKVGICMTVCSAKLKTAKFKNWIGLDTIHMDNAACLESFSYSGDTINEHFQIINLSSCKSLKILKLDGVSITDKWLENLLSQFFSLEILKLKLCKQLKNLRISMGHLKIMSFKDCTSLENVDVVAQNLEFFRYSKKLPFTGRRCNFNLSKCTNLKDLQLIGARLNVTPGWTEEEISTPGFSFLERLKIEGCKFLKTINFYAEHLKHLELRGCSTLQDTEIDAPNLVSFVYGGPVLTSSAIIFCKYQYAELHLYYLGLVNDYYRRLRDFVGKFGHYQTLTLVCNADSQLIFPFETREMFIARLFDLKHLNIVLKTPIKSMVDLIDGLLWLVPHSETISINMACKLHAKFKFYYNSTSKFEYDEDDTKMGCCRYGIKCWRHFLTRVEMEIFEKFDEWESLQSFFMKMAKAEITTSIDKIE</sequence>
<dbReference type="AlphaFoldDB" id="A0AA88IWP1"/>
<gene>
    <name evidence="2" type="ORF">TIFTF001_026267</name>
</gene>
<dbReference type="Pfam" id="PF23622">
    <property type="entry name" value="LRR_At1g61320_AtMIF1"/>
    <property type="match status" value="2"/>
</dbReference>
<dbReference type="InterPro" id="IPR055357">
    <property type="entry name" value="LRR_At1g61320_AtMIF1"/>
</dbReference>
<dbReference type="Gene3D" id="3.80.10.10">
    <property type="entry name" value="Ribonuclease Inhibitor"/>
    <property type="match status" value="1"/>
</dbReference>
<dbReference type="EMBL" id="BTGU01000068">
    <property type="protein sequence ID" value="GMN57184.1"/>
    <property type="molecule type" value="Genomic_DNA"/>
</dbReference>
<accession>A0AA88IWP1</accession>
<dbReference type="Gramene" id="FCD_00019429-RA">
    <property type="protein sequence ID" value="FCD_00019429-RA:cds"/>
    <property type="gene ID" value="FCD_00019429"/>
</dbReference>
<comment type="caution">
    <text evidence="2">The sequence shown here is derived from an EMBL/GenBank/DDBJ whole genome shotgun (WGS) entry which is preliminary data.</text>
</comment>